<evidence type="ECO:0000256" key="4">
    <source>
        <dbReference type="ARBA" id="ARBA00023242"/>
    </source>
</evidence>
<reference evidence="6" key="1">
    <citation type="submission" date="2020-11" db="EMBL/GenBank/DDBJ databases">
        <authorList>
            <person name="Tran Van P."/>
        </authorList>
    </citation>
    <scope>NUCLEOTIDE SEQUENCE</scope>
</reference>
<dbReference type="Gene3D" id="1.10.287.1490">
    <property type="match status" value="1"/>
</dbReference>
<sequence>MSDKLKLLQLNDDEVMRRKLLLDGDGVGDDRRLTIGLKQFIKWCLTDDETPDERVLNYEKILLTLSQCELSMTKSEQTLRMISQEMENYENLYKKIDKSITDCQQKLIKCKEELMEAKRVRKNKCEYESMATVINRHSDRLETMNRLQELEDEIKRLQQTKNDIQNKLEKRRKQFQVLLGAAHQLNQILNEEESVESNDMIAVADGSDKMDTN</sequence>
<keyword evidence="4" id="KW-0539">Nucleus</keyword>
<dbReference type="GO" id="GO:0006406">
    <property type="term" value="P:mRNA export from nucleus"/>
    <property type="evidence" value="ECO:0007669"/>
    <property type="project" value="TreeGrafter"/>
</dbReference>
<dbReference type="Pfam" id="PF05615">
    <property type="entry name" value="THOC7"/>
    <property type="match status" value="1"/>
</dbReference>
<dbReference type="PANTHER" id="PTHR23405:SF5">
    <property type="entry name" value="THO COMPLEX SUBUNIT 7 HOMOLOG"/>
    <property type="match status" value="1"/>
</dbReference>
<organism evidence="6">
    <name type="scientific">Medioppia subpectinata</name>
    <dbReference type="NCBI Taxonomy" id="1979941"/>
    <lineage>
        <taxon>Eukaryota</taxon>
        <taxon>Metazoa</taxon>
        <taxon>Ecdysozoa</taxon>
        <taxon>Arthropoda</taxon>
        <taxon>Chelicerata</taxon>
        <taxon>Arachnida</taxon>
        <taxon>Acari</taxon>
        <taxon>Acariformes</taxon>
        <taxon>Sarcoptiformes</taxon>
        <taxon>Oribatida</taxon>
        <taxon>Brachypylina</taxon>
        <taxon>Oppioidea</taxon>
        <taxon>Oppiidae</taxon>
        <taxon>Medioppia</taxon>
    </lineage>
</organism>
<gene>
    <name evidence="6" type="ORF">OSB1V03_LOCUS2096</name>
</gene>
<comment type="subcellular location">
    <subcellularLocation>
        <location evidence="1">Nucleus</location>
    </subcellularLocation>
</comment>
<evidence type="ECO:0000256" key="1">
    <source>
        <dbReference type="ARBA" id="ARBA00004123"/>
    </source>
</evidence>
<dbReference type="PANTHER" id="PTHR23405">
    <property type="entry name" value="MAINTENANCE OF KILLER 16 MAK16 PROTEIN-RELATED"/>
    <property type="match status" value="1"/>
</dbReference>
<dbReference type="GO" id="GO:0000445">
    <property type="term" value="C:THO complex part of transcription export complex"/>
    <property type="evidence" value="ECO:0007669"/>
    <property type="project" value="InterPro"/>
</dbReference>
<evidence type="ECO:0000256" key="2">
    <source>
        <dbReference type="ARBA" id="ARBA00006482"/>
    </source>
</evidence>
<dbReference type="InterPro" id="IPR008501">
    <property type="entry name" value="THOC7/Mft1"/>
</dbReference>
<dbReference type="AlphaFoldDB" id="A0A7R9KEH8"/>
<accession>A0A7R9KEH8</accession>
<protein>
    <recommendedName>
        <fullName evidence="8">THO complex subunit 7 homolog</fullName>
    </recommendedName>
</protein>
<dbReference type="GO" id="GO:0006397">
    <property type="term" value="P:mRNA processing"/>
    <property type="evidence" value="ECO:0007669"/>
    <property type="project" value="InterPro"/>
</dbReference>
<evidence type="ECO:0000313" key="7">
    <source>
        <dbReference type="Proteomes" id="UP000759131"/>
    </source>
</evidence>
<feature type="coiled-coil region" evidence="5">
    <location>
        <begin position="72"/>
        <end position="106"/>
    </location>
</feature>
<dbReference type="EMBL" id="OC855266">
    <property type="protein sequence ID" value="CAD7621625.1"/>
    <property type="molecule type" value="Genomic_DNA"/>
</dbReference>
<name>A0A7R9KEH8_9ACAR</name>
<dbReference type="OrthoDB" id="205166at2759"/>
<comment type="similarity">
    <text evidence="2">Belongs to the THOC7 family.</text>
</comment>
<dbReference type="Proteomes" id="UP000759131">
    <property type="component" value="Unassembled WGS sequence"/>
</dbReference>
<proteinExistence type="inferred from homology"/>
<evidence type="ECO:0008006" key="8">
    <source>
        <dbReference type="Google" id="ProtNLM"/>
    </source>
</evidence>
<dbReference type="EMBL" id="CAJPIZ010000691">
    <property type="protein sequence ID" value="CAG2102055.1"/>
    <property type="molecule type" value="Genomic_DNA"/>
</dbReference>
<keyword evidence="3 5" id="KW-0175">Coiled coil</keyword>
<evidence type="ECO:0000313" key="6">
    <source>
        <dbReference type="EMBL" id="CAD7621625.1"/>
    </source>
</evidence>
<keyword evidence="7" id="KW-1185">Reference proteome</keyword>
<evidence type="ECO:0000256" key="5">
    <source>
        <dbReference type="SAM" id="Coils"/>
    </source>
</evidence>
<feature type="coiled-coil region" evidence="5">
    <location>
        <begin position="140"/>
        <end position="174"/>
    </location>
</feature>
<evidence type="ECO:0000256" key="3">
    <source>
        <dbReference type="ARBA" id="ARBA00023054"/>
    </source>
</evidence>